<dbReference type="Proteomes" id="UP000283523">
    <property type="component" value="Unassembled WGS sequence"/>
</dbReference>
<gene>
    <name evidence="1" type="ORF">DYU11_03460</name>
</gene>
<evidence type="ECO:0000313" key="1">
    <source>
        <dbReference type="EMBL" id="RIV27382.1"/>
    </source>
</evidence>
<reference evidence="1 2" key="1">
    <citation type="submission" date="2018-08" db="EMBL/GenBank/DDBJ databases">
        <title>Fibrisoma montanum sp. nov., isolated from Danxia mountain soil.</title>
        <authorList>
            <person name="Huang Y."/>
        </authorList>
    </citation>
    <scope>NUCLEOTIDE SEQUENCE [LARGE SCALE GENOMIC DNA]</scope>
    <source>
        <strain evidence="1 2">HYT19</strain>
    </source>
</reference>
<evidence type="ECO:0000313" key="2">
    <source>
        <dbReference type="Proteomes" id="UP000283523"/>
    </source>
</evidence>
<sequence>MNLQTTQYDQLVNLFNCWSYTGLLSFAAYETQLKKLPGEDARLAVSRETMHFFYETRQQLQDCLTGLSKEVEANMLTIGRDQHDIIYLNKLANTYNQITEYLNNEFGRQIDSFDGLLFDIEPPKKPIIGEYRDIGGFQAAIMDEAVDPYWNEYVTEEQYIVDAADTPPVLIRLIKSITEGFAFGAAVLYQAITKSIVYKNHPDLITLLPSDTHKITVQNQQSSKPYVKLRWTGTNRSLYELFAQLSFIQVKPGKPLLDHSINELAEFLSACVEGLPQAETVERELEKMREDDGISNSVRGRINLHITRD</sequence>
<accession>A0A418MIY8</accession>
<comment type="caution">
    <text evidence="1">The sequence shown here is derived from an EMBL/GenBank/DDBJ whole genome shotgun (WGS) entry which is preliminary data.</text>
</comment>
<keyword evidence="2" id="KW-1185">Reference proteome</keyword>
<organism evidence="1 2">
    <name type="scientific">Fibrisoma montanum</name>
    <dbReference type="NCBI Taxonomy" id="2305895"/>
    <lineage>
        <taxon>Bacteria</taxon>
        <taxon>Pseudomonadati</taxon>
        <taxon>Bacteroidota</taxon>
        <taxon>Cytophagia</taxon>
        <taxon>Cytophagales</taxon>
        <taxon>Spirosomataceae</taxon>
        <taxon>Fibrisoma</taxon>
    </lineage>
</organism>
<protein>
    <submittedName>
        <fullName evidence="1">Uncharacterized protein</fullName>
    </submittedName>
</protein>
<dbReference type="RefSeq" id="WP_119666233.1">
    <property type="nucleotide sequence ID" value="NZ_QXED01000001.1"/>
</dbReference>
<proteinExistence type="predicted"/>
<dbReference type="EMBL" id="QXED01000001">
    <property type="protein sequence ID" value="RIV27382.1"/>
    <property type="molecule type" value="Genomic_DNA"/>
</dbReference>
<dbReference type="AlphaFoldDB" id="A0A418MIY8"/>
<name>A0A418MIY8_9BACT</name>